<keyword evidence="1" id="KW-0472">Membrane</keyword>
<keyword evidence="1" id="KW-0812">Transmembrane</keyword>
<keyword evidence="1" id="KW-1133">Transmembrane helix</keyword>
<comment type="caution">
    <text evidence="2">The sequence shown here is derived from an EMBL/GenBank/DDBJ whole genome shotgun (WGS) entry which is preliminary data.</text>
</comment>
<gene>
    <name evidence="2" type="ORF">SDC9_17331</name>
</gene>
<feature type="transmembrane region" description="Helical" evidence="1">
    <location>
        <begin position="136"/>
        <end position="153"/>
    </location>
</feature>
<dbReference type="AlphaFoldDB" id="A0A644TX36"/>
<reference evidence="2" key="1">
    <citation type="submission" date="2019-08" db="EMBL/GenBank/DDBJ databases">
        <authorList>
            <person name="Kucharzyk K."/>
            <person name="Murdoch R.W."/>
            <person name="Higgins S."/>
            <person name="Loffler F."/>
        </authorList>
    </citation>
    <scope>NUCLEOTIDE SEQUENCE</scope>
</reference>
<accession>A0A644TX36</accession>
<organism evidence="2">
    <name type="scientific">bioreactor metagenome</name>
    <dbReference type="NCBI Taxonomy" id="1076179"/>
    <lineage>
        <taxon>unclassified sequences</taxon>
        <taxon>metagenomes</taxon>
        <taxon>ecological metagenomes</taxon>
    </lineage>
</organism>
<sequence>MTACRLHDSWTAIELRITHQIQFYNLLDPAPNDEKEINRATEAYIMDSLEDMPNDKRSAAKIILYLEQALYDDEETRTDMEQAIHSHFALRHCSENQKYKLSMVKGRRYLLRGLIFLVICLILSSVVTSTYYQNDILYAIGQSFVVIGWVALWKPVEFYLYDRRDILDEIKILTQLETIPVDTRRWDKNLENETLVLM</sequence>
<evidence type="ECO:0000313" key="2">
    <source>
        <dbReference type="EMBL" id="MPL71554.1"/>
    </source>
</evidence>
<protein>
    <submittedName>
        <fullName evidence="2">Uncharacterized protein</fullName>
    </submittedName>
</protein>
<proteinExistence type="predicted"/>
<evidence type="ECO:0000256" key="1">
    <source>
        <dbReference type="SAM" id="Phobius"/>
    </source>
</evidence>
<name>A0A644TX36_9ZZZZ</name>
<feature type="transmembrane region" description="Helical" evidence="1">
    <location>
        <begin position="109"/>
        <end position="130"/>
    </location>
</feature>
<dbReference type="EMBL" id="VSSQ01000060">
    <property type="protein sequence ID" value="MPL71554.1"/>
    <property type="molecule type" value="Genomic_DNA"/>
</dbReference>